<feature type="transmembrane region" description="Helical" evidence="2">
    <location>
        <begin position="150"/>
        <end position="169"/>
    </location>
</feature>
<dbReference type="AlphaFoldDB" id="A0AAD4QKN6"/>
<gene>
    <name evidence="3" type="ORF">B0F90DRAFT_1754522</name>
</gene>
<organism evidence="3 4">
    <name type="scientific">Multifurca ochricompacta</name>
    <dbReference type="NCBI Taxonomy" id="376703"/>
    <lineage>
        <taxon>Eukaryota</taxon>
        <taxon>Fungi</taxon>
        <taxon>Dikarya</taxon>
        <taxon>Basidiomycota</taxon>
        <taxon>Agaricomycotina</taxon>
        <taxon>Agaricomycetes</taxon>
        <taxon>Russulales</taxon>
        <taxon>Russulaceae</taxon>
        <taxon>Multifurca</taxon>
    </lineage>
</organism>
<keyword evidence="2" id="KW-0472">Membrane</keyword>
<protein>
    <submittedName>
        <fullName evidence="3">Uncharacterized protein</fullName>
    </submittedName>
</protein>
<evidence type="ECO:0000313" key="4">
    <source>
        <dbReference type="Proteomes" id="UP001203297"/>
    </source>
</evidence>
<proteinExistence type="predicted"/>
<keyword evidence="2" id="KW-0812">Transmembrane</keyword>
<evidence type="ECO:0000256" key="2">
    <source>
        <dbReference type="SAM" id="Phobius"/>
    </source>
</evidence>
<feature type="compositionally biased region" description="Basic and acidic residues" evidence="1">
    <location>
        <begin position="336"/>
        <end position="352"/>
    </location>
</feature>
<comment type="caution">
    <text evidence="3">The sequence shown here is derived from an EMBL/GenBank/DDBJ whole genome shotgun (WGS) entry which is preliminary data.</text>
</comment>
<reference evidence="3" key="1">
    <citation type="journal article" date="2022" name="New Phytol.">
        <title>Evolutionary transition to the ectomycorrhizal habit in the genomes of a hyperdiverse lineage of mushroom-forming fungi.</title>
        <authorList>
            <person name="Looney B."/>
            <person name="Miyauchi S."/>
            <person name="Morin E."/>
            <person name="Drula E."/>
            <person name="Courty P.E."/>
            <person name="Kohler A."/>
            <person name="Kuo A."/>
            <person name="LaButti K."/>
            <person name="Pangilinan J."/>
            <person name="Lipzen A."/>
            <person name="Riley R."/>
            <person name="Andreopoulos W."/>
            <person name="He G."/>
            <person name="Johnson J."/>
            <person name="Nolan M."/>
            <person name="Tritt A."/>
            <person name="Barry K.W."/>
            <person name="Grigoriev I.V."/>
            <person name="Nagy L.G."/>
            <person name="Hibbett D."/>
            <person name="Henrissat B."/>
            <person name="Matheny P.B."/>
            <person name="Labbe J."/>
            <person name="Martin F.M."/>
        </authorList>
    </citation>
    <scope>NUCLEOTIDE SEQUENCE</scope>
    <source>
        <strain evidence="3">BPL690</strain>
    </source>
</reference>
<feature type="transmembrane region" description="Helical" evidence="2">
    <location>
        <begin position="176"/>
        <end position="199"/>
    </location>
</feature>
<sequence length="382" mass="41731">MPLLSASLDQWLPTICSLLLPFIVRFLFKLRSKKKQSSPPAPAPLRTPISILLALYTLYHLFNILFARPPNLFTSLQLPLNAPQSVIRAAFLRNDSDNTALPPAFEKLLARLASVDARTMLVRFGQRAVQTCTHCTSETDYALHVLAPTLLSYTLAATMLGLVTIHGTARESRRGLSIMLLIFSALAEAYWAYTVPIMIPSRQKHHQFNGNEIIMWHDVLWSLRQALFLALPLTIHLLPAPPYTPPLRTTLAAFSRTSDSIVARTHLLRLSSTGIQRAPELRTRAAEFWARDRKLGDAIRLDSDVRAVAEREGLGITPGGGGVGGGAAKTQSGSQDHVESTQDRTSEVEGALHKAARGAVVSLKEAGLKPPPPPPDAGTVSK</sequence>
<feature type="transmembrane region" description="Helical" evidence="2">
    <location>
        <begin position="49"/>
        <end position="67"/>
    </location>
</feature>
<dbReference type="Proteomes" id="UP001203297">
    <property type="component" value="Unassembled WGS sequence"/>
</dbReference>
<dbReference type="EMBL" id="WTXG01000068">
    <property type="protein sequence ID" value="KAI0294846.1"/>
    <property type="molecule type" value="Genomic_DNA"/>
</dbReference>
<feature type="region of interest" description="Disordered" evidence="1">
    <location>
        <begin position="313"/>
        <end position="382"/>
    </location>
</feature>
<dbReference type="PANTHER" id="PTHR39470">
    <property type="entry name" value="CHROMOSOME 10, WHOLE GENOME SHOTGUN SEQUENCE"/>
    <property type="match status" value="1"/>
</dbReference>
<accession>A0AAD4QKN6</accession>
<name>A0AAD4QKN6_9AGAM</name>
<keyword evidence="4" id="KW-1185">Reference proteome</keyword>
<dbReference type="PANTHER" id="PTHR39470:SF1">
    <property type="entry name" value="CHORISMATE SYNTHASE PROTEIN"/>
    <property type="match status" value="1"/>
</dbReference>
<feature type="transmembrane region" description="Helical" evidence="2">
    <location>
        <begin position="12"/>
        <end position="28"/>
    </location>
</feature>
<evidence type="ECO:0000313" key="3">
    <source>
        <dbReference type="EMBL" id="KAI0294846.1"/>
    </source>
</evidence>
<evidence type="ECO:0000256" key="1">
    <source>
        <dbReference type="SAM" id="MobiDB-lite"/>
    </source>
</evidence>
<keyword evidence="2" id="KW-1133">Transmembrane helix</keyword>
<feature type="compositionally biased region" description="Gly residues" evidence="1">
    <location>
        <begin position="316"/>
        <end position="327"/>
    </location>
</feature>